<name>K5WKH9_PHACS</name>
<dbReference type="InterPro" id="IPR045851">
    <property type="entry name" value="AMP-bd_C_sf"/>
</dbReference>
<dbReference type="InterPro" id="IPR020806">
    <property type="entry name" value="PKS_PP-bd"/>
</dbReference>
<dbReference type="KEGG" id="pco:PHACADRAFT_264246"/>
<evidence type="ECO:0000256" key="2">
    <source>
        <dbReference type="ARBA" id="ARBA00022553"/>
    </source>
</evidence>
<dbReference type="GO" id="GO:0016874">
    <property type="term" value="F:ligase activity"/>
    <property type="evidence" value="ECO:0007669"/>
    <property type="project" value="UniProtKB-KW"/>
</dbReference>
<keyword evidence="4" id="KW-0511">Multifunctional enzyme</keyword>
<dbReference type="PANTHER" id="PTHR45527">
    <property type="entry name" value="NONRIBOSOMAL PEPTIDE SYNTHETASE"/>
    <property type="match status" value="1"/>
</dbReference>
<dbReference type="InParanoid" id="K5WKH9"/>
<dbReference type="SUPFAM" id="SSF53474">
    <property type="entry name" value="alpha/beta-Hydrolases"/>
    <property type="match status" value="1"/>
</dbReference>
<dbReference type="GO" id="GO:0005737">
    <property type="term" value="C:cytoplasm"/>
    <property type="evidence" value="ECO:0007669"/>
    <property type="project" value="TreeGrafter"/>
</dbReference>
<dbReference type="GeneID" id="18918774"/>
<dbReference type="Proteomes" id="UP000008370">
    <property type="component" value="Unassembled WGS sequence"/>
</dbReference>
<gene>
    <name evidence="6" type="ORF">PHACADRAFT_264246</name>
</gene>
<dbReference type="Gene3D" id="3.40.50.1820">
    <property type="entry name" value="alpha/beta hydrolase"/>
    <property type="match status" value="1"/>
</dbReference>
<dbReference type="EMBL" id="JH930478">
    <property type="protein sequence ID" value="EKM50767.1"/>
    <property type="molecule type" value="Genomic_DNA"/>
</dbReference>
<dbReference type="Pfam" id="PF00975">
    <property type="entry name" value="Thioesterase"/>
    <property type="match status" value="1"/>
</dbReference>
<dbReference type="SUPFAM" id="SSF56801">
    <property type="entry name" value="Acetyl-CoA synthetase-like"/>
    <property type="match status" value="1"/>
</dbReference>
<evidence type="ECO:0000313" key="7">
    <source>
        <dbReference type="Proteomes" id="UP000008370"/>
    </source>
</evidence>
<dbReference type="GO" id="GO:0043041">
    <property type="term" value="P:amino acid activation for nonribosomal peptide biosynthetic process"/>
    <property type="evidence" value="ECO:0007669"/>
    <property type="project" value="TreeGrafter"/>
</dbReference>
<evidence type="ECO:0000256" key="1">
    <source>
        <dbReference type="ARBA" id="ARBA00022450"/>
    </source>
</evidence>
<dbReference type="OrthoDB" id="408177at2759"/>
<accession>K5WKH9</accession>
<dbReference type="AlphaFoldDB" id="K5WKH9"/>
<dbReference type="GO" id="GO:0044550">
    <property type="term" value="P:secondary metabolite biosynthetic process"/>
    <property type="evidence" value="ECO:0007669"/>
    <property type="project" value="TreeGrafter"/>
</dbReference>
<dbReference type="InterPro" id="IPR036736">
    <property type="entry name" value="ACP-like_sf"/>
</dbReference>
<dbReference type="InterPro" id="IPR009081">
    <property type="entry name" value="PP-bd_ACP"/>
</dbReference>
<proteinExistence type="predicted"/>
<dbReference type="Pfam" id="PF00550">
    <property type="entry name" value="PP-binding"/>
    <property type="match status" value="1"/>
</dbReference>
<dbReference type="InterPro" id="IPR025110">
    <property type="entry name" value="AMP-bd_C"/>
</dbReference>
<keyword evidence="3" id="KW-0436">Ligase</keyword>
<keyword evidence="7" id="KW-1185">Reference proteome</keyword>
<dbReference type="InterPro" id="IPR029058">
    <property type="entry name" value="AB_hydrolase_fold"/>
</dbReference>
<feature type="domain" description="Carrier" evidence="5">
    <location>
        <begin position="127"/>
        <end position="202"/>
    </location>
</feature>
<organism evidence="6 7">
    <name type="scientific">Phanerochaete carnosa (strain HHB-10118-sp)</name>
    <name type="common">White-rot fungus</name>
    <name type="synonym">Peniophora carnosa</name>
    <dbReference type="NCBI Taxonomy" id="650164"/>
    <lineage>
        <taxon>Eukaryota</taxon>
        <taxon>Fungi</taxon>
        <taxon>Dikarya</taxon>
        <taxon>Basidiomycota</taxon>
        <taxon>Agaricomycotina</taxon>
        <taxon>Agaricomycetes</taxon>
        <taxon>Polyporales</taxon>
        <taxon>Phanerochaetaceae</taxon>
        <taxon>Phanerochaete</taxon>
    </lineage>
</organism>
<evidence type="ECO:0000256" key="3">
    <source>
        <dbReference type="ARBA" id="ARBA00022598"/>
    </source>
</evidence>
<evidence type="ECO:0000256" key="4">
    <source>
        <dbReference type="ARBA" id="ARBA00023268"/>
    </source>
</evidence>
<sequence>MNTGQIKIRGQRLELSEIEVAIRQNGLANDAAVVYLKSHKGKDDLLIAYAVAAAPTSASQPHSLSLRLLETLRKTLPSYMIPHLVRWIPTLPLTPNGKLDRSQLRARAAADADSMLNVDAEEDDSGEPEDEVEERLCRIIEVLLGRTSIRRSSNFFDAGGHSLLASRLVFRIQEAFDVPFALMDVFHTPVVKAMAGKIRQAIAAKPVDQTSMTASTTASAYQEFHIPQVLVFFEEPHKPFLFCVPMVTGLGHMFAALSRSTDMFNVVALNDPGYVALDDFSQDQVSTGHASTLRDSDMHTVENQAKYYYARIVEELGRIGNATPGIAPFNILGFSYGGHVAVEVARLAQREGWNVNLFVLDSSAHPVDDAALTQAKIDETVLTVLPMAMGAIGLQLGDMGGQGVRLEHDIEACALANFRALYVHAMPRYEGHVTLFRTESNTDHGLVPLVSSLDEVVLHGNHYRLLEEESGNLSVIGAKVSAVISA</sequence>
<dbReference type="PANTHER" id="PTHR45527:SF1">
    <property type="entry name" value="FATTY ACID SYNTHASE"/>
    <property type="match status" value="1"/>
</dbReference>
<dbReference type="Pfam" id="PF13193">
    <property type="entry name" value="AMP-binding_C"/>
    <property type="match status" value="1"/>
</dbReference>
<dbReference type="InterPro" id="IPR001031">
    <property type="entry name" value="Thioesterase"/>
</dbReference>
<keyword evidence="1" id="KW-0596">Phosphopantetheine</keyword>
<dbReference type="SUPFAM" id="SSF47336">
    <property type="entry name" value="ACP-like"/>
    <property type="match status" value="1"/>
</dbReference>
<dbReference type="Gene3D" id="1.10.1200.10">
    <property type="entry name" value="ACP-like"/>
    <property type="match status" value="1"/>
</dbReference>
<evidence type="ECO:0000259" key="5">
    <source>
        <dbReference type="PROSITE" id="PS50075"/>
    </source>
</evidence>
<dbReference type="Gene3D" id="3.30.300.30">
    <property type="match status" value="1"/>
</dbReference>
<protein>
    <recommendedName>
        <fullName evidence="5">Carrier domain-containing protein</fullName>
    </recommendedName>
</protein>
<dbReference type="HOGENOM" id="CLU_029140_0_0_1"/>
<dbReference type="STRING" id="650164.K5WKH9"/>
<dbReference type="PROSITE" id="PS50075">
    <property type="entry name" value="CARRIER"/>
    <property type="match status" value="1"/>
</dbReference>
<dbReference type="GO" id="GO:0031177">
    <property type="term" value="F:phosphopantetheine binding"/>
    <property type="evidence" value="ECO:0007669"/>
    <property type="project" value="InterPro"/>
</dbReference>
<keyword evidence="2" id="KW-0597">Phosphoprotein</keyword>
<reference evidence="6 7" key="1">
    <citation type="journal article" date="2012" name="BMC Genomics">
        <title>Comparative genomics of the white-rot fungi, Phanerochaete carnosa and P. chrysosporium, to elucidate the genetic basis of the distinct wood types they colonize.</title>
        <authorList>
            <person name="Suzuki H."/>
            <person name="MacDonald J."/>
            <person name="Syed K."/>
            <person name="Salamov A."/>
            <person name="Hori C."/>
            <person name="Aerts A."/>
            <person name="Henrissat B."/>
            <person name="Wiebenga A."/>
            <person name="vanKuyk P.A."/>
            <person name="Barry K."/>
            <person name="Lindquist E."/>
            <person name="LaButti K."/>
            <person name="Lapidus A."/>
            <person name="Lucas S."/>
            <person name="Coutinho P."/>
            <person name="Gong Y."/>
            <person name="Samejima M."/>
            <person name="Mahadevan R."/>
            <person name="Abou-Zaid M."/>
            <person name="de Vries R.P."/>
            <person name="Igarashi K."/>
            <person name="Yadav J.S."/>
            <person name="Grigoriev I.V."/>
            <person name="Master E.R."/>
        </authorList>
    </citation>
    <scope>NUCLEOTIDE SEQUENCE [LARGE SCALE GENOMIC DNA]</scope>
    <source>
        <strain evidence="6 7">HHB-10118-sp</strain>
    </source>
</reference>
<dbReference type="RefSeq" id="XP_007401029.1">
    <property type="nucleotide sequence ID" value="XM_007400967.1"/>
</dbReference>
<evidence type="ECO:0000313" key="6">
    <source>
        <dbReference type="EMBL" id="EKM50767.1"/>
    </source>
</evidence>
<dbReference type="SMART" id="SM00823">
    <property type="entry name" value="PKS_PP"/>
    <property type="match status" value="1"/>
</dbReference>